<dbReference type="AlphaFoldDB" id="A0A438JY72"/>
<sequence length="335" mass="38493">MYSTTGRRVMGWTNELQSHDILELVLMYLTGLAKAPVFGSGSGQNRHEFEACQGLFLYHPLHCGLLRLESTEGGALQTLKPFLNEGHGDGGYDTEILFCKAGSYDEVGFGVPCLIMFILSSWCFEKRVSWVFKFACLLLKSSPAVIVLTVNHCYIITSRYLNEPTRKCIHKEELKKQHELVMFFSKEIDYKNQRLLEMEHKYNKTAATLQRLFVNLSEDINSRNQRLLEMEHLYDQASANVKSVVEEKRLLHDAYTKVIVNLNVFGPFMEDWIGCNMQSGLVVIDELHPFILSKSQLLKKIFQPYEFTCCQSHNSILGFSTRSDHYILFLTLLGY</sequence>
<gene>
    <name evidence="1" type="ORF">CK203_010190</name>
</gene>
<name>A0A438JY72_VITVI</name>
<comment type="caution">
    <text evidence="1">The sequence shown here is derived from an EMBL/GenBank/DDBJ whole genome shotgun (WGS) entry which is preliminary data.</text>
</comment>
<organism evidence="1 2">
    <name type="scientific">Vitis vinifera</name>
    <name type="common">Grape</name>
    <dbReference type="NCBI Taxonomy" id="29760"/>
    <lineage>
        <taxon>Eukaryota</taxon>
        <taxon>Viridiplantae</taxon>
        <taxon>Streptophyta</taxon>
        <taxon>Embryophyta</taxon>
        <taxon>Tracheophyta</taxon>
        <taxon>Spermatophyta</taxon>
        <taxon>Magnoliopsida</taxon>
        <taxon>eudicotyledons</taxon>
        <taxon>Gunneridae</taxon>
        <taxon>Pentapetalae</taxon>
        <taxon>rosids</taxon>
        <taxon>Vitales</taxon>
        <taxon>Vitaceae</taxon>
        <taxon>Viteae</taxon>
        <taxon>Vitis</taxon>
    </lineage>
</organism>
<dbReference type="Proteomes" id="UP000288805">
    <property type="component" value="Unassembled WGS sequence"/>
</dbReference>
<dbReference type="EMBL" id="QGNW01000023">
    <property type="protein sequence ID" value="RVX13868.1"/>
    <property type="molecule type" value="Genomic_DNA"/>
</dbReference>
<accession>A0A438JY72</accession>
<evidence type="ECO:0000313" key="1">
    <source>
        <dbReference type="EMBL" id="RVX13868.1"/>
    </source>
</evidence>
<protein>
    <submittedName>
        <fullName evidence="1">Uncharacterized protein</fullName>
    </submittedName>
</protein>
<reference evidence="1 2" key="1">
    <citation type="journal article" date="2018" name="PLoS Genet.">
        <title>Population sequencing reveals clonal diversity and ancestral inbreeding in the grapevine cultivar Chardonnay.</title>
        <authorList>
            <person name="Roach M.J."/>
            <person name="Johnson D.L."/>
            <person name="Bohlmann J."/>
            <person name="van Vuuren H.J."/>
            <person name="Jones S.J."/>
            <person name="Pretorius I.S."/>
            <person name="Schmidt S.A."/>
            <person name="Borneman A.R."/>
        </authorList>
    </citation>
    <scope>NUCLEOTIDE SEQUENCE [LARGE SCALE GENOMIC DNA]</scope>
    <source>
        <strain evidence="2">cv. Chardonnay</strain>
        <tissue evidence="1">Leaf</tissue>
    </source>
</reference>
<evidence type="ECO:0000313" key="2">
    <source>
        <dbReference type="Proteomes" id="UP000288805"/>
    </source>
</evidence>
<proteinExistence type="predicted"/>